<reference evidence="2 3" key="3">
    <citation type="journal article" date="2013" name="Rice">
        <title>Improvement of the Oryza sativa Nipponbare reference genome using next generation sequence and optical map data.</title>
        <authorList>
            <person name="Kawahara Y."/>
            <person name="de la Bastide M."/>
            <person name="Hamilton J.P."/>
            <person name="Kanamori H."/>
            <person name="McCombie W.R."/>
            <person name="Ouyang S."/>
            <person name="Schwartz D.C."/>
            <person name="Tanaka T."/>
            <person name="Wu J."/>
            <person name="Zhou S."/>
            <person name="Childs K.L."/>
            <person name="Davidson R.M."/>
            <person name="Lin H."/>
            <person name="Quesada-Ocampo L."/>
            <person name="Vaillancourt B."/>
            <person name="Sakai H."/>
            <person name="Lee S.S."/>
            <person name="Kim J."/>
            <person name="Numa H."/>
            <person name="Itoh T."/>
            <person name="Buell C.R."/>
            <person name="Matsumoto T."/>
        </authorList>
    </citation>
    <scope>NUCLEOTIDE SEQUENCE [LARGE SCALE GENOMIC DNA]</scope>
    <source>
        <strain evidence="3">cv. Nipponbare</strain>
    </source>
</reference>
<reference evidence="3" key="1">
    <citation type="journal article" date="2005" name="Nature">
        <title>The map-based sequence of the rice genome.</title>
        <authorList>
            <consortium name="International rice genome sequencing project (IRGSP)"/>
            <person name="Matsumoto T."/>
            <person name="Wu J."/>
            <person name="Kanamori H."/>
            <person name="Katayose Y."/>
            <person name="Fujisawa M."/>
            <person name="Namiki N."/>
            <person name="Mizuno H."/>
            <person name="Yamamoto K."/>
            <person name="Antonio B.A."/>
            <person name="Baba T."/>
            <person name="Sakata K."/>
            <person name="Nagamura Y."/>
            <person name="Aoki H."/>
            <person name="Arikawa K."/>
            <person name="Arita K."/>
            <person name="Bito T."/>
            <person name="Chiden Y."/>
            <person name="Fujitsuka N."/>
            <person name="Fukunaka R."/>
            <person name="Hamada M."/>
            <person name="Harada C."/>
            <person name="Hayashi A."/>
            <person name="Hijishita S."/>
            <person name="Honda M."/>
            <person name="Hosokawa S."/>
            <person name="Ichikawa Y."/>
            <person name="Idonuma A."/>
            <person name="Iijima M."/>
            <person name="Ikeda M."/>
            <person name="Ikeno M."/>
            <person name="Ito K."/>
            <person name="Ito S."/>
            <person name="Ito T."/>
            <person name="Ito Y."/>
            <person name="Ito Y."/>
            <person name="Iwabuchi A."/>
            <person name="Kamiya K."/>
            <person name="Karasawa W."/>
            <person name="Kurita K."/>
            <person name="Katagiri S."/>
            <person name="Kikuta A."/>
            <person name="Kobayashi H."/>
            <person name="Kobayashi N."/>
            <person name="Machita K."/>
            <person name="Maehara T."/>
            <person name="Masukawa M."/>
            <person name="Mizubayashi T."/>
            <person name="Mukai Y."/>
            <person name="Nagasaki H."/>
            <person name="Nagata Y."/>
            <person name="Naito S."/>
            <person name="Nakashima M."/>
            <person name="Nakama Y."/>
            <person name="Nakamichi Y."/>
            <person name="Nakamura M."/>
            <person name="Meguro A."/>
            <person name="Negishi M."/>
            <person name="Ohta I."/>
            <person name="Ohta T."/>
            <person name="Okamoto M."/>
            <person name="Ono N."/>
            <person name="Saji S."/>
            <person name="Sakaguchi M."/>
            <person name="Sakai K."/>
            <person name="Shibata M."/>
            <person name="Shimokawa T."/>
            <person name="Song J."/>
            <person name="Takazaki Y."/>
            <person name="Terasawa K."/>
            <person name="Tsugane M."/>
            <person name="Tsuji K."/>
            <person name="Ueda S."/>
            <person name="Waki K."/>
            <person name="Yamagata H."/>
            <person name="Yamamoto M."/>
            <person name="Yamamoto S."/>
            <person name="Yamane H."/>
            <person name="Yoshiki S."/>
            <person name="Yoshihara R."/>
            <person name="Yukawa K."/>
            <person name="Zhong H."/>
            <person name="Yano M."/>
            <person name="Yuan Q."/>
            <person name="Ouyang S."/>
            <person name="Liu J."/>
            <person name="Jones K.M."/>
            <person name="Gansberger K."/>
            <person name="Moffat K."/>
            <person name="Hill J."/>
            <person name="Bera J."/>
            <person name="Fadrosh D."/>
            <person name="Jin S."/>
            <person name="Johri S."/>
            <person name="Kim M."/>
            <person name="Overton L."/>
            <person name="Reardon M."/>
            <person name="Tsitrin T."/>
            <person name="Vuong H."/>
            <person name="Weaver B."/>
            <person name="Ciecko A."/>
            <person name="Tallon L."/>
            <person name="Jackson J."/>
            <person name="Pai G."/>
            <person name="Aken S.V."/>
            <person name="Utterback T."/>
            <person name="Reidmuller S."/>
            <person name="Feldblyum T."/>
            <person name="Hsiao J."/>
            <person name="Zismann V."/>
            <person name="Iobst S."/>
            <person name="de Vazeille A.R."/>
            <person name="Buell C.R."/>
            <person name="Ying K."/>
            <person name="Li Y."/>
            <person name="Lu T."/>
            <person name="Huang Y."/>
            <person name="Zhao Q."/>
            <person name="Feng Q."/>
            <person name="Zhang L."/>
            <person name="Zhu J."/>
            <person name="Weng Q."/>
            <person name="Mu J."/>
            <person name="Lu Y."/>
            <person name="Fan D."/>
            <person name="Liu Y."/>
            <person name="Guan J."/>
            <person name="Zhang Y."/>
            <person name="Yu S."/>
            <person name="Liu X."/>
            <person name="Zhang Y."/>
            <person name="Hong G."/>
            <person name="Han B."/>
            <person name="Choisne N."/>
            <person name="Demange N."/>
            <person name="Orjeda G."/>
            <person name="Samain S."/>
            <person name="Cattolico L."/>
            <person name="Pelletier E."/>
            <person name="Couloux A."/>
            <person name="Segurens B."/>
            <person name="Wincker P."/>
            <person name="D'Hont A."/>
            <person name="Scarpelli C."/>
            <person name="Weissenbach J."/>
            <person name="Salanoubat M."/>
            <person name="Quetier F."/>
            <person name="Yu Y."/>
            <person name="Kim H.R."/>
            <person name="Rambo T."/>
            <person name="Currie J."/>
            <person name="Collura K."/>
            <person name="Luo M."/>
            <person name="Yang T."/>
            <person name="Ammiraju J.S.S."/>
            <person name="Engler F."/>
            <person name="Soderlund C."/>
            <person name="Wing R.A."/>
            <person name="Palmer L.E."/>
            <person name="de la Bastide M."/>
            <person name="Spiegel L."/>
            <person name="Nascimento L."/>
            <person name="Zutavern T."/>
            <person name="O'Shaughnessy A."/>
            <person name="Dike S."/>
            <person name="Dedhia N."/>
            <person name="Preston R."/>
            <person name="Balija V."/>
            <person name="McCombie W.R."/>
            <person name="Chow T."/>
            <person name="Chen H."/>
            <person name="Chung M."/>
            <person name="Chen C."/>
            <person name="Shaw J."/>
            <person name="Wu H."/>
            <person name="Hsiao K."/>
            <person name="Chao Y."/>
            <person name="Chu M."/>
            <person name="Cheng C."/>
            <person name="Hour A."/>
            <person name="Lee P."/>
            <person name="Lin S."/>
            <person name="Lin Y."/>
            <person name="Liou J."/>
            <person name="Liu S."/>
            <person name="Hsing Y."/>
            <person name="Raghuvanshi S."/>
            <person name="Mohanty A."/>
            <person name="Bharti A.K."/>
            <person name="Gaur A."/>
            <person name="Gupta V."/>
            <person name="Kumar D."/>
            <person name="Ravi V."/>
            <person name="Vij S."/>
            <person name="Kapur A."/>
            <person name="Khurana P."/>
            <person name="Khurana P."/>
            <person name="Khurana J.P."/>
            <person name="Tyagi A.K."/>
            <person name="Gaikwad K."/>
            <person name="Singh A."/>
            <person name="Dalal V."/>
            <person name="Srivastava S."/>
            <person name="Dixit A."/>
            <person name="Pal A.K."/>
            <person name="Ghazi I.A."/>
            <person name="Yadav M."/>
            <person name="Pandit A."/>
            <person name="Bhargava A."/>
            <person name="Sureshbabu K."/>
            <person name="Batra K."/>
            <person name="Sharma T.R."/>
            <person name="Mohapatra T."/>
            <person name="Singh N.K."/>
            <person name="Messing J."/>
            <person name="Nelson A.B."/>
            <person name="Fuks G."/>
            <person name="Kavchok S."/>
            <person name="Keizer G."/>
            <person name="Linton E."/>
            <person name="Llaca V."/>
            <person name="Song R."/>
            <person name="Tanyolac B."/>
            <person name="Young S."/>
            <person name="Ho-Il K."/>
            <person name="Hahn J.H."/>
            <person name="Sangsakoo G."/>
            <person name="Vanavichit A."/>
            <person name="de Mattos Luiz.A.T."/>
            <person name="Zimmer P.D."/>
            <person name="Malone G."/>
            <person name="Dellagostin O."/>
            <person name="de Oliveira A.C."/>
            <person name="Bevan M."/>
            <person name="Bancroft I."/>
            <person name="Minx P."/>
            <person name="Cordum H."/>
            <person name="Wilson R."/>
            <person name="Cheng Z."/>
            <person name="Jin W."/>
            <person name="Jiang J."/>
            <person name="Leong S.A."/>
            <person name="Iwama H."/>
            <person name="Gojobori T."/>
            <person name="Itoh T."/>
            <person name="Niimura Y."/>
            <person name="Fujii Y."/>
            <person name="Habara T."/>
            <person name="Sakai H."/>
            <person name="Sato Y."/>
            <person name="Wilson G."/>
            <person name="Kumar K."/>
            <person name="McCouch S."/>
            <person name="Juretic N."/>
            <person name="Hoen D."/>
            <person name="Wright S."/>
            <person name="Bruskiewich R."/>
            <person name="Bureau T."/>
            <person name="Miyao A."/>
            <person name="Hirochika H."/>
            <person name="Nishikawa T."/>
            <person name="Kadowaki K."/>
            <person name="Sugiura M."/>
            <person name="Burr B."/>
            <person name="Sasaki T."/>
        </authorList>
    </citation>
    <scope>NUCLEOTIDE SEQUENCE [LARGE SCALE GENOMIC DNA]</scope>
    <source>
        <strain evidence="3">cv. Nipponbare</strain>
    </source>
</reference>
<feature type="region of interest" description="Disordered" evidence="1">
    <location>
        <begin position="1"/>
        <end position="140"/>
    </location>
</feature>
<accession>A0A0P0X102</accession>
<evidence type="ECO:0000256" key="1">
    <source>
        <dbReference type="SAM" id="MobiDB-lite"/>
    </source>
</evidence>
<evidence type="ECO:0000313" key="2">
    <source>
        <dbReference type="EMBL" id="BAS99343.1"/>
    </source>
</evidence>
<feature type="compositionally biased region" description="Basic and acidic residues" evidence="1">
    <location>
        <begin position="21"/>
        <end position="30"/>
    </location>
</feature>
<keyword evidence="3" id="KW-1185">Reference proteome</keyword>
<dbReference type="Proteomes" id="UP000059680">
    <property type="component" value="Chromosome 6"/>
</dbReference>
<feature type="compositionally biased region" description="Basic residues" evidence="1">
    <location>
        <begin position="115"/>
        <end position="127"/>
    </location>
</feature>
<dbReference type="AlphaFoldDB" id="A0A0P0X102"/>
<reference evidence="2 3" key="2">
    <citation type="journal article" date="2013" name="Plant Cell Physiol.">
        <title>Rice Annotation Project Database (RAP-DB): an integrative and interactive database for rice genomics.</title>
        <authorList>
            <person name="Sakai H."/>
            <person name="Lee S.S."/>
            <person name="Tanaka T."/>
            <person name="Numa H."/>
            <person name="Kim J."/>
            <person name="Kawahara Y."/>
            <person name="Wakimoto H."/>
            <person name="Yang C.C."/>
            <person name="Iwamoto M."/>
            <person name="Abe T."/>
            <person name="Yamada Y."/>
            <person name="Muto A."/>
            <person name="Inokuchi H."/>
            <person name="Ikemura T."/>
            <person name="Matsumoto T."/>
            <person name="Sasaki T."/>
            <person name="Itoh T."/>
        </authorList>
    </citation>
    <scope>NUCLEOTIDE SEQUENCE [LARGE SCALE GENOMIC DNA]</scope>
    <source>
        <strain evidence="3">cv. Nipponbare</strain>
    </source>
</reference>
<dbReference type="PaxDb" id="39947-A0A0P0X102"/>
<dbReference type="EMBL" id="AP014962">
    <property type="protein sequence ID" value="BAS99343.1"/>
    <property type="molecule type" value="Genomic_DNA"/>
</dbReference>
<name>A0A0P0X102_ORYSJ</name>
<evidence type="ECO:0000313" key="3">
    <source>
        <dbReference type="Proteomes" id="UP000059680"/>
    </source>
</evidence>
<feature type="compositionally biased region" description="Polar residues" evidence="1">
    <location>
        <begin position="45"/>
        <end position="54"/>
    </location>
</feature>
<sequence>MAIGALPSLPSPPAPVQMRSSRKDSGDDVRIQPARVRVGPVAQLLATTASSLPPRSQPQSTAPAATGPPSAGARGRRRRPRQPPPRRPPPEPAAAAVDRASRHRAALQSAGAHARACRHRVALRRSPRPPPVRRGWQGGS</sequence>
<organism evidence="2 3">
    <name type="scientific">Oryza sativa subsp. japonica</name>
    <name type="common">Rice</name>
    <dbReference type="NCBI Taxonomy" id="39947"/>
    <lineage>
        <taxon>Eukaryota</taxon>
        <taxon>Viridiplantae</taxon>
        <taxon>Streptophyta</taxon>
        <taxon>Embryophyta</taxon>
        <taxon>Tracheophyta</taxon>
        <taxon>Spermatophyta</taxon>
        <taxon>Magnoliopsida</taxon>
        <taxon>Liliopsida</taxon>
        <taxon>Poales</taxon>
        <taxon>Poaceae</taxon>
        <taxon>BOP clade</taxon>
        <taxon>Oryzoideae</taxon>
        <taxon>Oryzeae</taxon>
        <taxon>Oryzinae</taxon>
        <taxon>Oryza</taxon>
        <taxon>Oryza sativa</taxon>
    </lineage>
</organism>
<protein>
    <submittedName>
        <fullName evidence="2">Os06g0700901 protein</fullName>
    </submittedName>
</protein>
<proteinExistence type="predicted"/>
<dbReference type="InParanoid" id="A0A0P0X102"/>
<feature type="compositionally biased region" description="Low complexity" evidence="1">
    <location>
        <begin position="57"/>
        <end position="73"/>
    </location>
</feature>
<gene>
    <name evidence="2" type="ordered locus">Os06g0700901</name>
    <name evidence="2" type="ORF">OSNPB_060700901</name>
</gene>
<feature type="compositionally biased region" description="Pro residues" evidence="1">
    <location>
        <begin position="82"/>
        <end position="92"/>
    </location>
</feature>